<dbReference type="RefSeq" id="WP_303887092.1">
    <property type="nucleotide sequence ID" value="NZ_JAGZCC010000030.1"/>
</dbReference>
<dbReference type="Gene3D" id="3.90.220.20">
    <property type="entry name" value="DNA methylase specificity domains"/>
    <property type="match status" value="1"/>
</dbReference>
<evidence type="ECO:0008006" key="5">
    <source>
        <dbReference type="Google" id="ProtNLM"/>
    </source>
</evidence>
<evidence type="ECO:0000256" key="2">
    <source>
        <dbReference type="ARBA" id="ARBA00023125"/>
    </source>
</evidence>
<dbReference type="InterPro" id="IPR052021">
    <property type="entry name" value="Type-I_RS_S_subunit"/>
</dbReference>
<name>A0A943EIJ0_9FIRM</name>
<proteinExistence type="predicted"/>
<dbReference type="SUPFAM" id="SSF116734">
    <property type="entry name" value="DNA methylase specificity domain"/>
    <property type="match status" value="1"/>
</dbReference>
<keyword evidence="1" id="KW-0680">Restriction system</keyword>
<dbReference type="InterPro" id="IPR044946">
    <property type="entry name" value="Restrct_endonuc_typeI_TRD_sf"/>
</dbReference>
<evidence type="ECO:0000313" key="4">
    <source>
        <dbReference type="Proteomes" id="UP000751224"/>
    </source>
</evidence>
<keyword evidence="2" id="KW-0238">DNA-binding</keyword>
<gene>
    <name evidence="3" type="ORF">KHX14_06160</name>
</gene>
<evidence type="ECO:0000256" key="1">
    <source>
        <dbReference type="ARBA" id="ARBA00022747"/>
    </source>
</evidence>
<protein>
    <recommendedName>
        <fullName evidence="5">Restriction endonuclease subunit S</fullName>
    </recommendedName>
</protein>
<dbReference type="Proteomes" id="UP000751224">
    <property type="component" value="Unassembled WGS sequence"/>
</dbReference>
<sequence length="196" mass="22592">MKVGDVASLRTGLVLSRKQASVNDEKYINYKQLTLKSISSEGVIISENIENFKSKEQLKEDYFTQKDDVVIRLSHPYTAVLIDETTKGILIPSHFVVVRCDETKLNPGYLQWLINTDKVRNKISLSTSTNSLGTIRPAFFSDFEIDEISLYNQIKLAEINKLAKKELELLTELKEQKQKYFNALTNKIQKEMRKKK</sequence>
<evidence type="ECO:0000313" key="3">
    <source>
        <dbReference type="EMBL" id="MBS5588388.1"/>
    </source>
</evidence>
<dbReference type="AlphaFoldDB" id="A0A943EIJ0"/>
<reference evidence="3" key="1">
    <citation type="submission" date="2021-02" db="EMBL/GenBank/DDBJ databases">
        <title>Infant gut strain persistence is associated with maternal origin, phylogeny, and functional potential including surface adhesion and iron acquisition.</title>
        <authorList>
            <person name="Lou Y.C."/>
        </authorList>
    </citation>
    <scope>NUCLEOTIDE SEQUENCE</scope>
    <source>
        <strain evidence="3">L3_108_000G1_dasL3_108_000G1_metabat.metabat.11</strain>
    </source>
</reference>
<organism evidence="3 4">
    <name type="scientific">Thomasclavelia spiroformis</name>
    <dbReference type="NCBI Taxonomy" id="29348"/>
    <lineage>
        <taxon>Bacteria</taxon>
        <taxon>Bacillati</taxon>
        <taxon>Bacillota</taxon>
        <taxon>Erysipelotrichia</taxon>
        <taxon>Erysipelotrichales</taxon>
        <taxon>Coprobacillaceae</taxon>
        <taxon>Thomasclavelia</taxon>
    </lineage>
</organism>
<dbReference type="PANTHER" id="PTHR30408">
    <property type="entry name" value="TYPE-1 RESTRICTION ENZYME ECOKI SPECIFICITY PROTEIN"/>
    <property type="match status" value="1"/>
</dbReference>
<accession>A0A943EIJ0</accession>
<dbReference type="PANTHER" id="PTHR30408:SF12">
    <property type="entry name" value="TYPE I RESTRICTION ENZYME MJAVIII SPECIFICITY SUBUNIT"/>
    <property type="match status" value="1"/>
</dbReference>
<dbReference type="GO" id="GO:0003677">
    <property type="term" value="F:DNA binding"/>
    <property type="evidence" value="ECO:0007669"/>
    <property type="project" value="UniProtKB-KW"/>
</dbReference>
<dbReference type="EMBL" id="JAGZCC010000030">
    <property type="protein sequence ID" value="MBS5588388.1"/>
    <property type="molecule type" value="Genomic_DNA"/>
</dbReference>
<dbReference type="GO" id="GO:0009307">
    <property type="term" value="P:DNA restriction-modification system"/>
    <property type="evidence" value="ECO:0007669"/>
    <property type="project" value="UniProtKB-KW"/>
</dbReference>
<comment type="caution">
    <text evidence="3">The sequence shown here is derived from an EMBL/GenBank/DDBJ whole genome shotgun (WGS) entry which is preliminary data.</text>
</comment>